<reference evidence="2 3" key="1">
    <citation type="journal article" date="2020" name="G3 (Bethesda)">
        <title>Improved Reference Genome for Cyclotella cryptica CCMP332, a Model for Cell Wall Morphogenesis, Salinity Adaptation, and Lipid Production in Diatoms (Bacillariophyta).</title>
        <authorList>
            <person name="Roberts W.R."/>
            <person name="Downey K.M."/>
            <person name="Ruck E.C."/>
            <person name="Traller J.C."/>
            <person name="Alverson A.J."/>
        </authorList>
    </citation>
    <scope>NUCLEOTIDE SEQUENCE [LARGE SCALE GENOMIC DNA]</scope>
    <source>
        <strain evidence="2 3">CCMP332</strain>
    </source>
</reference>
<dbReference type="Proteomes" id="UP001516023">
    <property type="component" value="Unassembled WGS sequence"/>
</dbReference>
<proteinExistence type="predicted"/>
<dbReference type="AlphaFoldDB" id="A0ABD3Q3T6"/>
<keyword evidence="3" id="KW-1185">Reference proteome</keyword>
<dbReference type="EMBL" id="JABMIG020000074">
    <property type="protein sequence ID" value="KAL3795143.1"/>
    <property type="molecule type" value="Genomic_DNA"/>
</dbReference>
<evidence type="ECO:0000313" key="2">
    <source>
        <dbReference type="EMBL" id="KAL3795143.1"/>
    </source>
</evidence>
<protein>
    <submittedName>
        <fullName evidence="2">Uncharacterized protein</fullName>
    </submittedName>
</protein>
<evidence type="ECO:0000256" key="1">
    <source>
        <dbReference type="SAM" id="MobiDB-lite"/>
    </source>
</evidence>
<accession>A0ABD3Q3T6</accession>
<sequence length="212" mass="23589">MGRSQVQRNKTHGRPGQGRGRGGRDSGRGRHKQGSDNVTKLCDNSFRYDNRTVTSDNYQDIDYDGLLDDINFSGDYTSLEYRIDGGDVEDDLFGITTNNDDTAKDNSHDYLHIDVTGLSKCLEQLPIHERLDLPMHLGKHLEDIYGDVPKKTLAELREDAKITSVSIETSIALAVDDLNSGSVTQNGSETQRKVGADDDEEDLEAWLDNIIS</sequence>
<name>A0ABD3Q3T6_9STRA</name>
<gene>
    <name evidence="2" type="ORF">HJC23_007371</name>
</gene>
<organism evidence="2 3">
    <name type="scientific">Cyclotella cryptica</name>
    <dbReference type="NCBI Taxonomy" id="29204"/>
    <lineage>
        <taxon>Eukaryota</taxon>
        <taxon>Sar</taxon>
        <taxon>Stramenopiles</taxon>
        <taxon>Ochrophyta</taxon>
        <taxon>Bacillariophyta</taxon>
        <taxon>Coscinodiscophyceae</taxon>
        <taxon>Thalassiosirophycidae</taxon>
        <taxon>Stephanodiscales</taxon>
        <taxon>Stephanodiscaceae</taxon>
        <taxon>Cyclotella</taxon>
    </lineage>
</organism>
<comment type="caution">
    <text evidence="2">The sequence shown here is derived from an EMBL/GenBank/DDBJ whole genome shotgun (WGS) entry which is preliminary data.</text>
</comment>
<feature type="region of interest" description="Disordered" evidence="1">
    <location>
        <begin position="1"/>
        <end position="40"/>
    </location>
</feature>
<evidence type="ECO:0000313" key="3">
    <source>
        <dbReference type="Proteomes" id="UP001516023"/>
    </source>
</evidence>